<dbReference type="KEGG" id="ddt:AAY81_05075"/>
<dbReference type="RefSeq" id="WP_066662186.1">
    <property type="nucleotide sequence ID" value="NZ_CP011402.1"/>
</dbReference>
<proteinExistence type="predicted"/>
<dbReference type="Proteomes" id="UP000182975">
    <property type="component" value="Unassembled WGS sequence"/>
</dbReference>
<dbReference type="STRING" id="79604.AAY81_05075"/>
<evidence type="ECO:0000313" key="2">
    <source>
        <dbReference type="Proteomes" id="UP000182975"/>
    </source>
</evidence>
<accession>A0A172RY05</accession>
<dbReference type="EMBL" id="FOEC01000011">
    <property type="protein sequence ID" value="SEO92215.1"/>
    <property type="molecule type" value="Genomic_DNA"/>
</dbReference>
<keyword evidence="2" id="KW-1185">Reference proteome</keyword>
<protein>
    <submittedName>
        <fullName evidence="1">Uncharacterized protein</fullName>
    </submittedName>
</protein>
<name>A0A172RY05_9ACTN</name>
<sequence>MKVAIARETVNLEGHMINRGRKFYLRSTHRERHGIKYVKLCNQPTNFSSIGDFGLDIVMRFFDIVDE</sequence>
<reference evidence="2" key="1">
    <citation type="submission" date="2016-10" db="EMBL/GenBank/DDBJ databases">
        <authorList>
            <person name="Varghese N."/>
        </authorList>
    </citation>
    <scope>NUCLEOTIDE SEQUENCE [LARGE SCALE GENOMIC DNA]</scope>
    <source>
        <strain evidence="2">DSM 21843</strain>
    </source>
</reference>
<organism evidence="1 2">
    <name type="scientific">Denitrobacterium detoxificans</name>
    <dbReference type="NCBI Taxonomy" id="79604"/>
    <lineage>
        <taxon>Bacteria</taxon>
        <taxon>Bacillati</taxon>
        <taxon>Actinomycetota</taxon>
        <taxon>Coriobacteriia</taxon>
        <taxon>Eggerthellales</taxon>
        <taxon>Eggerthellaceae</taxon>
        <taxon>Denitrobacterium</taxon>
    </lineage>
</organism>
<dbReference type="AlphaFoldDB" id="A0A172RY05"/>
<gene>
    <name evidence="1" type="ORF">SAMN02910314_01642</name>
</gene>
<evidence type="ECO:0000313" key="1">
    <source>
        <dbReference type="EMBL" id="SEO92215.1"/>
    </source>
</evidence>